<keyword evidence="1" id="KW-1133">Transmembrane helix</keyword>
<feature type="transmembrane region" description="Helical" evidence="1">
    <location>
        <begin position="12"/>
        <end position="30"/>
    </location>
</feature>
<reference evidence="2 3" key="1">
    <citation type="submission" date="2023-07" db="EMBL/GenBank/DDBJ databases">
        <title>Genomic Encyclopedia of Type Strains, Phase IV (KMG-IV): sequencing the most valuable type-strain genomes for metagenomic binning, comparative biology and taxonomic classification.</title>
        <authorList>
            <person name="Goeker M."/>
        </authorList>
    </citation>
    <scope>NUCLEOTIDE SEQUENCE [LARGE SCALE GENOMIC DNA]</scope>
    <source>
        <strain evidence="2 3">DSM 4006</strain>
    </source>
</reference>
<dbReference type="InterPro" id="IPR014226">
    <property type="entry name" value="Spore_IM_YlbJ"/>
</dbReference>
<feature type="transmembrane region" description="Helical" evidence="1">
    <location>
        <begin position="402"/>
        <end position="420"/>
    </location>
</feature>
<feature type="transmembrane region" description="Helical" evidence="1">
    <location>
        <begin position="230"/>
        <end position="252"/>
    </location>
</feature>
<proteinExistence type="predicted"/>
<evidence type="ECO:0000256" key="1">
    <source>
        <dbReference type="SAM" id="Phobius"/>
    </source>
</evidence>
<feature type="transmembrane region" description="Helical" evidence="1">
    <location>
        <begin position="81"/>
        <end position="100"/>
    </location>
</feature>
<organism evidence="2 3">
    <name type="scientific">Alicyclobacillus cycloheptanicus</name>
    <dbReference type="NCBI Taxonomy" id="1457"/>
    <lineage>
        <taxon>Bacteria</taxon>
        <taxon>Bacillati</taxon>
        <taxon>Bacillota</taxon>
        <taxon>Bacilli</taxon>
        <taxon>Bacillales</taxon>
        <taxon>Alicyclobacillaceae</taxon>
        <taxon>Alicyclobacillus</taxon>
    </lineage>
</organism>
<dbReference type="Proteomes" id="UP001232973">
    <property type="component" value="Unassembled WGS sequence"/>
</dbReference>
<accession>A0ABT9XE46</accession>
<keyword evidence="1" id="KW-0472">Membrane</keyword>
<feature type="transmembrane region" description="Helical" evidence="1">
    <location>
        <begin position="50"/>
        <end position="74"/>
    </location>
</feature>
<keyword evidence="3" id="KW-1185">Reference proteome</keyword>
<comment type="caution">
    <text evidence="2">The sequence shown here is derived from an EMBL/GenBank/DDBJ whole genome shotgun (WGS) entry which is preliminary data.</text>
</comment>
<protein>
    <submittedName>
        <fullName evidence="2">Sporulation integral membrane protein YlbJ</fullName>
    </submittedName>
</protein>
<feature type="transmembrane region" description="Helical" evidence="1">
    <location>
        <begin position="150"/>
        <end position="169"/>
    </location>
</feature>
<gene>
    <name evidence="2" type="ORF">J2S03_000367</name>
</gene>
<dbReference type="EMBL" id="JAUSTP010000001">
    <property type="protein sequence ID" value="MDQ0188563.1"/>
    <property type="molecule type" value="Genomic_DNA"/>
</dbReference>
<sequence>MKSQQKSRWSTTLLGLMVVLFTLALVVYPKEGFEAGLGGMKLFWHTVFPSLLPFFILAEFMLGLGVVRGFGVILEPLMRPLFSVPGIGAFALSMGLAAGYPMDAVITARFRQQNLCSRVEGERLLAFTNTADPLFMIGAVAVGMFKSPEIGALLAVAHYISAFLVGVSFKLWGRRVEQADHDENPVAPVPAGTPHGTSAKRGNLFLRAFHEMIAAREEDGRPFGKIMRDAVVESMQTLIMICGFIVFFSVLIDVLRVSGLIQVIGWPIAVVYHVFGIHSGLVPPTLAGILEIDVGTAQAAAVQAAPMLQKLALVSAIIAWSGLSVHAQVASVLTETDIRMRPYFLARFLHAAFAAVVTVVLYALGMGHVAATMASSLPAFAAAQTMTGQLPWWHVMEASLDLWLLLFALLAVLSVALWVVRKIRVVAWRV</sequence>
<name>A0ABT9XE46_9BACL</name>
<keyword evidence="1" id="KW-0812">Transmembrane</keyword>
<feature type="transmembrane region" description="Helical" evidence="1">
    <location>
        <begin position="345"/>
        <end position="365"/>
    </location>
</feature>
<evidence type="ECO:0000313" key="3">
    <source>
        <dbReference type="Proteomes" id="UP001232973"/>
    </source>
</evidence>
<dbReference type="RefSeq" id="WP_274455962.1">
    <property type="nucleotide sequence ID" value="NZ_CP067097.1"/>
</dbReference>
<evidence type="ECO:0000313" key="2">
    <source>
        <dbReference type="EMBL" id="MDQ0188563.1"/>
    </source>
</evidence>
<dbReference type="NCBIfam" id="TIGR02871">
    <property type="entry name" value="spore_ylbJ"/>
    <property type="match status" value="1"/>
</dbReference>